<dbReference type="InterPro" id="IPR018117">
    <property type="entry name" value="C5_DNA_meth_AS"/>
</dbReference>
<dbReference type="PROSITE" id="PS51679">
    <property type="entry name" value="SAM_MT_C5"/>
    <property type="match status" value="1"/>
</dbReference>
<dbReference type="SUPFAM" id="SSF53335">
    <property type="entry name" value="S-adenosyl-L-methionine-dependent methyltransferases"/>
    <property type="match status" value="2"/>
</dbReference>
<dbReference type="AlphaFoldDB" id="E8LID2"/>
<evidence type="ECO:0000256" key="7">
    <source>
        <dbReference type="PROSITE-ProRule" id="PRU01016"/>
    </source>
</evidence>
<evidence type="ECO:0000256" key="2">
    <source>
        <dbReference type="ARBA" id="ARBA00022603"/>
    </source>
</evidence>
<evidence type="ECO:0000256" key="1">
    <source>
        <dbReference type="ARBA" id="ARBA00011975"/>
    </source>
</evidence>
<dbReference type="EMBL" id="AEVO01000019">
    <property type="protein sequence ID" value="EFY07721.1"/>
    <property type="molecule type" value="Genomic_DNA"/>
</dbReference>
<dbReference type="PROSITE" id="PS00095">
    <property type="entry name" value="C5_MTASE_2"/>
    <property type="match status" value="1"/>
</dbReference>
<dbReference type="InterPro" id="IPR031303">
    <property type="entry name" value="C5_meth_CS"/>
</dbReference>
<dbReference type="Gene3D" id="3.40.50.150">
    <property type="entry name" value="Vaccinia Virus protein VP39"/>
    <property type="match status" value="2"/>
</dbReference>
<feature type="active site" evidence="7">
    <location>
        <position position="78"/>
    </location>
</feature>
<evidence type="ECO:0000313" key="9">
    <source>
        <dbReference type="Proteomes" id="UP000018458"/>
    </source>
</evidence>
<dbReference type="InterPro" id="IPR029063">
    <property type="entry name" value="SAM-dependent_MTases_sf"/>
</dbReference>
<dbReference type="InterPro" id="IPR050390">
    <property type="entry name" value="C5-Methyltransferase"/>
</dbReference>
<dbReference type="GO" id="GO:0003886">
    <property type="term" value="F:DNA (cytosine-5-)-methyltransferase activity"/>
    <property type="evidence" value="ECO:0007669"/>
    <property type="project" value="UniProtKB-EC"/>
</dbReference>
<dbReference type="Gene3D" id="3.90.120.10">
    <property type="entry name" value="DNA Methylase, subunit A, domain 2"/>
    <property type="match status" value="1"/>
</dbReference>
<comment type="similarity">
    <text evidence="7">Belongs to the class I-like SAM-binding methyltransferase superfamily. C5-methyltransferase family.</text>
</comment>
<keyword evidence="4 7" id="KW-0949">S-adenosyl-L-methionine</keyword>
<dbReference type="RefSeq" id="WP_009142670.1">
    <property type="nucleotide sequence ID" value="NZ_GL830957.1"/>
</dbReference>
<dbReference type="EC" id="2.1.1.37" evidence="1"/>
<evidence type="ECO:0000256" key="6">
    <source>
        <dbReference type="ARBA" id="ARBA00047422"/>
    </source>
</evidence>
<proteinExistence type="inferred from homology"/>
<dbReference type="OrthoDB" id="9813719at2"/>
<keyword evidence="9" id="KW-1185">Reference proteome</keyword>
<dbReference type="PANTHER" id="PTHR10629:SF52">
    <property type="entry name" value="DNA (CYTOSINE-5)-METHYLTRANSFERASE 1"/>
    <property type="match status" value="1"/>
</dbReference>
<dbReference type="Proteomes" id="UP000018458">
    <property type="component" value="Unassembled WGS sequence"/>
</dbReference>
<comment type="caution">
    <text evidence="8">The sequence shown here is derived from an EMBL/GenBank/DDBJ whole genome shotgun (WGS) entry which is preliminary data.</text>
</comment>
<evidence type="ECO:0000313" key="8">
    <source>
        <dbReference type="EMBL" id="EFY07721.1"/>
    </source>
</evidence>
<dbReference type="Pfam" id="PF00145">
    <property type="entry name" value="DNA_methylase"/>
    <property type="match status" value="2"/>
</dbReference>
<dbReference type="eggNOG" id="COG0270">
    <property type="taxonomic scope" value="Bacteria"/>
</dbReference>
<accession>E8LID2</accession>
<name>E8LID2_SUCHY</name>
<organism evidence="8 9">
    <name type="scientific">Succinatimonas hippei (strain DSM 22608 / JCM 16073 / KCTC 15190 / YIT 12066)</name>
    <dbReference type="NCBI Taxonomy" id="762983"/>
    <lineage>
        <taxon>Bacteria</taxon>
        <taxon>Pseudomonadati</taxon>
        <taxon>Pseudomonadota</taxon>
        <taxon>Gammaproteobacteria</taxon>
        <taxon>Aeromonadales</taxon>
        <taxon>Succinivibrionaceae</taxon>
        <taxon>Succinatimonas</taxon>
    </lineage>
</organism>
<dbReference type="STRING" id="762983.HMPREF9444_00449"/>
<evidence type="ECO:0000256" key="4">
    <source>
        <dbReference type="ARBA" id="ARBA00022691"/>
    </source>
</evidence>
<comment type="catalytic activity">
    <reaction evidence="6">
        <text>a 2'-deoxycytidine in DNA + S-adenosyl-L-methionine = a 5-methyl-2'-deoxycytidine in DNA + S-adenosyl-L-homocysteine + H(+)</text>
        <dbReference type="Rhea" id="RHEA:13681"/>
        <dbReference type="Rhea" id="RHEA-COMP:11369"/>
        <dbReference type="Rhea" id="RHEA-COMP:11370"/>
        <dbReference type="ChEBI" id="CHEBI:15378"/>
        <dbReference type="ChEBI" id="CHEBI:57856"/>
        <dbReference type="ChEBI" id="CHEBI:59789"/>
        <dbReference type="ChEBI" id="CHEBI:85452"/>
        <dbReference type="ChEBI" id="CHEBI:85454"/>
        <dbReference type="EC" id="2.1.1.37"/>
    </reaction>
</comment>
<dbReference type="GO" id="GO:0009307">
    <property type="term" value="P:DNA restriction-modification system"/>
    <property type="evidence" value="ECO:0007669"/>
    <property type="project" value="UniProtKB-KW"/>
</dbReference>
<reference evidence="8 9" key="1">
    <citation type="submission" date="2011-01" db="EMBL/GenBank/DDBJ databases">
        <authorList>
            <person name="Weinstock G."/>
            <person name="Sodergren E."/>
            <person name="Clifton S."/>
            <person name="Fulton L."/>
            <person name="Fulton B."/>
            <person name="Courtney L."/>
            <person name="Fronick C."/>
            <person name="Harrison M."/>
            <person name="Strong C."/>
            <person name="Farmer C."/>
            <person name="Delahaunty K."/>
            <person name="Markovic C."/>
            <person name="Hall O."/>
            <person name="Minx P."/>
            <person name="Tomlinson C."/>
            <person name="Mitreva M."/>
            <person name="Hou S."/>
            <person name="Chen J."/>
            <person name="Wollam A."/>
            <person name="Pepin K.H."/>
            <person name="Johnson M."/>
            <person name="Bhonagiri V."/>
            <person name="Zhang X."/>
            <person name="Suruliraj S."/>
            <person name="Warren W."/>
            <person name="Chinwalla A."/>
            <person name="Mardis E.R."/>
            <person name="Wilson R.K."/>
        </authorList>
    </citation>
    <scope>NUCLEOTIDE SEQUENCE [LARGE SCALE GENOMIC DNA]</scope>
    <source>
        <strain evidence="9">DSM 22608 / JCM 16073 / KCTC 15190 / YIT 12066</strain>
    </source>
</reference>
<dbReference type="GO" id="GO:0032259">
    <property type="term" value="P:methylation"/>
    <property type="evidence" value="ECO:0007669"/>
    <property type="project" value="UniProtKB-KW"/>
</dbReference>
<dbReference type="InterPro" id="IPR001525">
    <property type="entry name" value="C5_MeTfrase"/>
</dbReference>
<sequence length="541" mass="61662">MPYSVVDLFAGAGGLSLGFVQTGKYEMKVAFERDPNMQATYRLNHPNVELQGDVCGADYADIQKRYGAIDVVIGGPPCQGFSNANRQKNHVISQNNMLVKQYIRAIKELRPKAFVMENVSMLQSEVHRFYMEESDLDIVKKYQIPNKNTPLNLLNTEFMFDEALGIVKDYDLLQQMLWPENHYRELNIIYKAKKNADKMKKSLEKHRQNLTKIAKTYIENNTDSFIAQESRKAFQAVLNYFEGSVDADSFFFSIEPAIMIQRMLSKAKEIFDNHIHVDSYEITEKGLLVNIRSFAVFDYLECILTSSEYGYLIKSDILCAADFGVPQKRERFVVMGVNSDISDEVLLPSGKIKEGHYQTVRDAIFDLEDVVPIHDLASDKEGVSLKHKDQLSPLAQQLRNSNILKNHIITKTTDVAMARFKALHQGENFHCLKDSLKTNTYTDVKRTQNTIYLRLNYDEPSGTVVNVRKSMWIHPTQDRAISIREAARLQTFPDSFVFCGTKDKQYQQVGNAVPPFMAKAIAEQLAAILGNKSRKAEQENG</sequence>
<dbReference type="PANTHER" id="PTHR10629">
    <property type="entry name" value="CYTOSINE-SPECIFIC METHYLTRANSFERASE"/>
    <property type="match status" value="1"/>
</dbReference>
<keyword evidence="3 7" id="KW-0808">Transferase</keyword>
<dbReference type="PROSITE" id="PS00094">
    <property type="entry name" value="C5_MTASE_1"/>
    <property type="match status" value="1"/>
</dbReference>
<keyword evidence="5" id="KW-0680">Restriction system</keyword>
<dbReference type="GO" id="GO:0003677">
    <property type="term" value="F:DNA binding"/>
    <property type="evidence" value="ECO:0007669"/>
    <property type="project" value="TreeGrafter"/>
</dbReference>
<dbReference type="GO" id="GO:0044027">
    <property type="term" value="P:negative regulation of gene expression via chromosomal CpG island methylation"/>
    <property type="evidence" value="ECO:0007669"/>
    <property type="project" value="TreeGrafter"/>
</dbReference>
<protein>
    <recommendedName>
        <fullName evidence="1">DNA (cytosine-5-)-methyltransferase</fullName>
        <ecNumber evidence="1">2.1.1.37</ecNumber>
    </recommendedName>
</protein>
<keyword evidence="2 7" id="KW-0489">Methyltransferase</keyword>
<evidence type="ECO:0000256" key="3">
    <source>
        <dbReference type="ARBA" id="ARBA00022679"/>
    </source>
</evidence>
<dbReference type="PRINTS" id="PR00105">
    <property type="entry name" value="C5METTRFRASE"/>
</dbReference>
<evidence type="ECO:0000256" key="5">
    <source>
        <dbReference type="ARBA" id="ARBA00022747"/>
    </source>
</evidence>
<gene>
    <name evidence="8" type="primary">dcm</name>
    <name evidence="8" type="ORF">HMPREF9444_00449</name>
</gene>
<dbReference type="HOGENOM" id="CLU_006958_2_4_6"/>